<name>A0ABW7Z9Q2_9ACTN</name>
<evidence type="ECO:0000256" key="1">
    <source>
        <dbReference type="SAM" id="Phobius"/>
    </source>
</evidence>
<accession>A0ABW7Z9Q2</accession>
<feature type="transmembrane region" description="Helical" evidence="1">
    <location>
        <begin position="146"/>
        <end position="167"/>
    </location>
</feature>
<evidence type="ECO:0000259" key="2">
    <source>
        <dbReference type="Pfam" id="PF14219"/>
    </source>
</evidence>
<evidence type="ECO:0000313" key="3">
    <source>
        <dbReference type="EMBL" id="MFI6504545.1"/>
    </source>
</evidence>
<sequence>MARGENYVRAVQTPPTGAASAVYLTLATQVLSLGALVVFEQVRGRSLAGQIAALGREARASETVVGAVTVFAVLMMLLAGTTLAAAIAYLTWLIRARQTSTPATPAGPVLAAWLVPGVNLIAPFLVADETWRNARPPFDRRGRWLALLGAWWLACLATVFMVGARLLDTGSGELTGLGVPELGVTMLAAVLCGWTVRDITTIQRSLHAAASVRRPVPPVRHIVISAEEAAIRRS</sequence>
<dbReference type="Proteomes" id="UP001612741">
    <property type="component" value="Unassembled WGS sequence"/>
</dbReference>
<comment type="caution">
    <text evidence="3">The sequence shown here is derived from an EMBL/GenBank/DDBJ whole genome shotgun (WGS) entry which is preliminary data.</text>
</comment>
<proteinExistence type="predicted"/>
<keyword evidence="1" id="KW-0812">Transmembrane</keyword>
<dbReference type="RefSeq" id="WP_397090315.1">
    <property type="nucleotide sequence ID" value="NZ_JBITGY010000015.1"/>
</dbReference>
<reference evidence="3 4" key="1">
    <citation type="submission" date="2024-10" db="EMBL/GenBank/DDBJ databases">
        <title>The Natural Products Discovery Center: Release of the First 8490 Sequenced Strains for Exploring Actinobacteria Biosynthetic Diversity.</title>
        <authorList>
            <person name="Kalkreuter E."/>
            <person name="Kautsar S.A."/>
            <person name="Yang D."/>
            <person name="Bader C.D."/>
            <person name="Teijaro C.N."/>
            <person name="Fluegel L."/>
            <person name="Davis C.M."/>
            <person name="Simpson J.R."/>
            <person name="Lauterbach L."/>
            <person name="Steele A.D."/>
            <person name="Gui C."/>
            <person name="Meng S."/>
            <person name="Li G."/>
            <person name="Viehrig K."/>
            <person name="Ye F."/>
            <person name="Su P."/>
            <person name="Kiefer A.F."/>
            <person name="Nichols A."/>
            <person name="Cepeda A.J."/>
            <person name="Yan W."/>
            <person name="Fan B."/>
            <person name="Jiang Y."/>
            <person name="Adhikari A."/>
            <person name="Zheng C.-J."/>
            <person name="Schuster L."/>
            <person name="Cowan T.M."/>
            <person name="Smanski M.J."/>
            <person name="Chevrette M.G."/>
            <person name="De Carvalho L.P.S."/>
            <person name="Shen B."/>
        </authorList>
    </citation>
    <scope>NUCLEOTIDE SEQUENCE [LARGE SCALE GENOMIC DNA]</scope>
    <source>
        <strain evidence="3 4">NPDC050545</strain>
    </source>
</reference>
<dbReference type="InterPro" id="IPR025565">
    <property type="entry name" value="DUF4328"/>
</dbReference>
<gene>
    <name evidence="3" type="ORF">ACIBG2_44670</name>
</gene>
<keyword evidence="1" id="KW-1133">Transmembrane helix</keyword>
<feature type="transmembrane region" description="Helical" evidence="1">
    <location>
        <begin position="64"/>
        <end position="94"/>
    </location>
</feature>
<feature type="transmembrane region" description="Helical" evidence="1">
    <location>
        <begin position="106"/>
        <end position="126"/>
    </location>
</feature>
<evidence type="ECO:0000313" key="4">
    <source>
        <dbReference type="Proteomes" id="UP001612741"/>
    </source>
</evidence>
<feature type="domain" description="DUF4328" evidence="2">
    <location>
        <begin position="57"/>
        <end position="200"/>
    </location>
</feature>
<dbReference type="Pfam" id="PF14219">
    <property type="entry name" value="DUF4328"/>
    <property type="match status" value="1"/>
</dbReference>
<feature type="transmembrane region" description="Helical" evidence="1">
    <location>
        <begin position="179"/>
        <end position="196"/>
    </location>
</feature>
<dbReference type="EMBL" id="JBITGY010000015">
    <property type="protein sequence ID" value="MFI6504545.1"/>
    <property type="molecule type" value="Genomic_DNA"/>
</dbReference>
<keyword evidence="4" id="KW-1185">Reference proteome</keyword>
<organism evidence="3 4">
    <name type="scientific">Nonomuraea typhae</name>
    <dbReference type="NCBI Taxonomy" id="2603600"/>
    <lineage>
        <taxon>Bacteria</taxon>
        <taxon>Bacillati</taxon>
        <taxon>Actinomycetota</taxon>
        <taxon>Actinomycetes</taxon>
        <taxon>Streptosporangiales</taxon>
        <taxon>Streptosporangiaceae</taxon>
        <taxon>Nonomuraea</taxon>
    </lineage>
</organism>
<keyword evidence="1" id="KW-0472">Membrane</keyword>
<protein>
    <submittedName>
        <fullName evidence="3">DUF4328 domain-containing protein</fullName>
    </submittedName>
</protein>